<reference evidence="15" key="1">
    <citation type="submission" date="2016-10" db="EMBL/GenBank/DDBJ databases">
        <authorList>
            <person name="Varghese N."/>
            <person name="Submissions S."/>
        </authorList>
    </citation>
    <scope>NUCLEOTIDE SEQUENCE [LARGE SCALE GENOMIC DNA]</scope>
    <source>
        <strain evidence="15">CBMB127</strain>
    </source>
</reference>
<evidence type="ECO:0000313" key="15">
    <source>
        <dbReference type="Proteomes" id="UP000198629"/>
    </source>
</evidence>
<evidence type="ECO:0000256" key="6">
    <source>
        <dbReference type="ARBA" id="ARBA00023136"/>
    </source>
</evidence>
<dbReference type="SUPFAM" id="SSF54534">
    <property type="entry name" value="FKBP-like"/>
    <property type="match status" value="1"/>
</dbReference>
<dbReference type="InterPro" id="IPR027304">
    <property type="entry name" value="Trigger_fact/SurA_dom_sf"/>
</dbReference>
<evidence type="ECO:0000256" key="9">
    <source>
        <dbReference type="ARBA" id="ARBA00040743"/>
    </source>
</evidence>
<gene>
    <name evidence="14" type="ORF">SAMN05192566_0820</name>
</gene>
<keyword evidence="15" id="KW-1185">Reference proteome</keyword>
<comment type="subcellular location">
    <subcellularLocation>
        <location evidence="1">Cell inner membrane</location>
        <topology evidence="1">Single-pass type II membrane protein</topology>
        <orientation evidence="1">Periplasmic side</orientation>
    </subcellularLocation>
</comment>
<keyword evidence="6 12" id="KW-0472">Membrane</keyword>
<dbReference type="PANTHER" id="PTHR47529">
    <property type="entry name" value="PEPTIDYL-PROLYL CIS-TRANS ISOMERASE D"/>
    <property type="match status" value="1"/>
</dbReference>
<dbReference type="RefSeq" id="WP_091470551.1">
    <property type="nucleotide sequence ID" value="NZ_FNFX01000002.1"/>
</dbReference>
<dbReference type="Gene3D" id="3.10.50.40">
    <property type="match status" value="1"/>
</dbReference>
<keyword evidence="11 14" id="KW-0413">Isomerase</keyword>
<keyword evidence="3" id="KW-0997">Cell inner membrane</keyword>
<accession>A0A1G9AU45</accession>
<comment type="similarity">
    <text evidence="8">Belongs to the PpiD chaperone family.</text>
</comment>
<evidence type="ECO:0000256" key="8">
    <source>
        <dbReference type="ARBA" id="ARBA00038408"/>
    </source>
</evidence>
<organism evidence="14 15">
    <name type="scientific">Methylophilus rhizosphaerae</name>
    <dbReference type="NCBI Taxonomy" id="492660"/>
    <lineage>
        <taxon>Bacteria</taxon>
        <taxon>Pseudomonadati</taxon>
        <taxon>Pseudomonadota</taxon>
        <taxon>Betaproteobacteria</taxon>
        <taxon>Nitrosomonadales</taxon>
        <taxon>Methylophilaceae</taxon>
        <taxon>Methylophilus</taxon>
    </lineage>
</organism>
<keyword evidence="11" id="KW-0697">Rotamase</keyword>
<name>A0A1G9AU45_9PROT</name>
<keyword evidence="2" id="KW-1003">Cell membrane</keyword>
<evidence type="ECO:0000256" key="2">
    <source>
        <dbReference type="ARBA" id="ARBA00022475"/>
    </source>
</evidence>
<dbReference type="STRING" id="492660.SAMN05192566_0820"/>
<dbReference type="EMBL" id="FNFX01000002">
    <property type="protein sequence ID" value="SDK30859.1"/>
    <property type="molecule type" value="Genomic_DNA"/>
</dbReference>
<dbReference type="InterPro" id="IPR046357">
    <property type="entry name" value="PPIase_dom_sf"/>
</dbReference>
<evidence type="ECO:0000256" key="7">
    <source>
        <dbReference type="ARBA" id="ARBA00023186"/>
    </source>
</evidence>
<proteinExistence type="inferred from homology"/>
<dbReference type="Pfam" id="PF13616">
    <property type="entry name" value="Rotamase_3"/>
    <property type="match status" value="1"/>
</dbReference>
<keyword evidence="4 12" id="KW-0812">Transmembrane</keyword>
<dbReference type="SUPFAM" id="SSF109998">
    <property type="entry name" value="Triger factor/SurA peptide-binding domain-like"/>
    <property type="match status" value="1"/>
</dbReference>
<keyword evidence="7" id="KW-0143">Chaperone</keyword>
<evidence type="ECO:0000259" key="13">
    <source>
        <dbReference type="PROSITE" id="PS50198"/>
    </source>
</evidence>
<feature type="domain" description="PpiC" evidence="13">
    <location>
        <begin position="265"/>
        <end position="368"/>
    </location>
</feature>
<dbReference type="InterPro" id="IPR000297">
    <property type="entry name" value="PPIase_PpiC"/>
</dbReference>
<evidence type="ECO:0000313" key="14">
    <source>
        <dbReference type="EMBL" id="SDK30859.1"/>
    </source>
</evidence>
<evidence type="ECO:0000256" key="10">
    <source>
        <dbReference type="ARBA" id="ARBA00042775"/>
    </source>
</evidence>
<protein>
    <recommendedName>
        <fullName evidence="9">Periplasmic chaperone PpiD</fullName>
    </recommendedName>
    <alternativeName>
        <fullName evidence="10">Periplasmic folding chaperone</fullName>
    </alternativeName>
</protein>
<dbReference type="Gene3D" id="1.10.4030.10">
    <property type="entry name" value="Porin chaperone SurA, peptide-binding domain"/>
    <property type="match status" value="1"/>
</dbReference>
<dbReference type="Pfam" id="PF13624">
    <property type="entry name" value="SurA_N_3"/>
    <property type="match status" value="1"/>
</dbReference>
<evidence type="ECO:0000256" key="3">
    <source>
        <dbReference type="ARBA" id="ARBA00022519"/>
    </source>
</evidence>
<evidence type="ECO:0000256" key="1">
    <source>
        <dbReference type="ARBA" id="ARBA00004382"/>
    </source>
</evidence>
<evidence type="ECO:0000256" key="11">
    <source>
        <dbReference type="PROSITE-ProRule" id="PRU00278"/>
    </source>
</evidence>
<dbReference type="PROSITE" id="PS50198">
    <property type="entry name" value="PPIC_PPIASE_2"/>
    <property type="match status" value="1"/>
</dbReference>
<feature type="transmembrane region" description="Helical" evidence="12">
    <location>
        <begin position="12"/>
        <end position="30"/>
    </location>
</feature>
<dbReference type="PANTHER" id="PTHR47529:SF1">
    <property type="entry name" value="PERIPLASMIC CHAPERONE PPID"/>
    <property type="match status" value="1"/>
</dbReference>
<dbReference type="GO" id="GO:0003755">
    <property type="term" value="F:peptidyl-prolyl cis-trans isomerase activity"/>
    <property type="evidence" value="ECO:0007669"/>
    <property type="project" value="UniProtKB-KW"/>
</dbReference>
<dbReference type="Proteomes" id="UP000198629">
    <property type="component" value="Unassembled WGS sequence"/>
</dbReference>
<dbReference type="AlphaFoldDB" id="A0A1G9AU45"/>
<keyword evidence="5 12" id="KW-1133">Transmembrane helix</keyword>
<dbReference type="OrthoDB" id="9812372at2"/>
<evidence type="ECO:0000256" key="4">
    <source>
        <dbReference type="ARBA" id="ARBA00022692"/>
    </source>
</evidence>
<evidence type="ECO:0000256" key="5">
    <source>
        <dbReference type="ARBA" id="ARBA00022989"/>
    </source>
</evidence>
<dbReference type="GO" id="GO:0005886">
    <property type="term" value="C:plasma membrane"/>
    <property type="evidence" value="ECO:0007669"/>
    <property type="project" value="UniProtKB-SubCell"/>
</dbReference>
<sequence length="632" mass="69621">MLEALRKHTQGWMAKIILALIVVPFALFGIDSYLNQAGGQVAVAKIDGHKISLQEYSNAVENARNYMQSQGEKVDTALLESPAFKQSILDGIITRRLVEGAIQDYRFRISDEQLSQHIVDMPEFQSNGKFSEDTYNQLLSQNKLTPAKFEQGVRKDLTVQQVRDGLSNLVFMPKSVAEQSLMSEFEQREVSVADVKVNDFLSQVTVTPEQVQAYYNQHKTKFIAPAKAKIQFALLSAAGLVGQVSVSDEEVKQEYEANAAKYQGNEQRQASHILIGFNSNASAQEKAAAKEKAEAILKQVKAHPQSFEKFAIENSQDTGSASKGGDLGSFGRGAMVKPFEDAVFSMKVGDISDLVESEFGYHIIKLTGITGESSDFDSAKLKIKAELLFQKAQAKYAEMADDFGNTVYEQSGSLEPVAKKFNVQLQTSPAMSKDEIAKFFKSDRLATLVFSDEVLKEKRNTEAVEVSPNNLVAARVVEYTPEAPRNFDEVKGGIESLLKLEAAGKLAQQKGEAMLADLKAGKQVNADWIPPVTIDRRNAQGLTDGVMRNVFKVNTHTLPAYYGFNEANKGYTVIKVISVNQKLKDTPEVADKAYKAYEAALGAEMSHAYVASLKAKKNIQFNAKVLLSKGNE</sequence>
<dbReference type="InterPro" id="IPR052029">
    <property type="entry name" value="PpiD_chaperone"/>
</dbReference>
<evidence type="ECO:0000256" key="12">
    <source>
        <dbReference type="SAM" id="Phobius"/>
    </source>
</evidence>